<feature type="transmembrane region" description="Helical" evidence="1">
    <location>
        <begin position="12"/>
        <end position="29"/>
    </location>
</feature>
<dbReference type="RefSeq" id="WP_248412668.1">
    <property type="nucleotide sequence ID" value="NZ_JALPQF010000007.1"/>
</dbReference>
<evidence type="ECO:0000313" key="3">
    <source>
        <dbReference type="Proteomes" id="UP001203687"/>
    </source>
</evidence>
<protein>
    <recommendedName>
        <fullName evidence="4">O-antigen ligase-like membrane protein</fullName>
    </recommendedName>
</protein>
<dbReference type="Proteomes" id="UP001203687">
    <property type="component" value="Unassembled WGS sequence"/>
</dbReference>
<name>A0ABT0H8A5_9FLAO</name>
<feature type="transmembrane region" description="Helical" evidence="1">
    <location>
        <begin position="106"/>
        <end position="124"/>
    </location>
</feature>
<feature type="transmembrane region" description="Helical" evidence="1">
    <location>
        <begin position="136"/>
        <end position="157"/>
    </location>
</feature>
<feature type="transmembrane region" description="Helical" evidence="1">
    <location>
        <begin position="233"/>
        <end position="251"/>
    </location>
</feature>
<evidence type="ECO:0000313" key="2">
    <source>
        <dbReference type="EMBL" id="MCK8480599.1"/>
    </source>
</evidence>
<evidence type="ECO:0008006" key="4">
    <source>
        <dbReference type="Google" id="ProtNLM"/>
    </source>
</evidence>
<keyword evidence="1" id="KW-0472">Membrane</keyword>
<feature type="transmembrane region" description="Helical" evidence="1">
    <location>
        <begin position="169"/>
        <end position="185"/>
    </location>
</feature>
<keyword evidence="1" id="KW-0812">Transmembrane</keyword>
<feature type="transmembrane region" description="Helical" evidence="1">
    <location>
        <begin position="197"/>
        <end position="227"/>
    </location>
</feature>
<evidence type="ECO:0000256" key="1">
    <source>
        <dbReference type="SAM" id="Phobius"/>
    </source>
</evidence>
<feature type="transmembrane region" description="Helical" evidence="1">
    <location>
        <begin position="49"/>
        <end position="67"/>
    </location>
</feature>
<keyword evidence="3" id="KW-1185">Reference proteome</keyword>
<reference evidence="2" key="1">
    <citation type="submission" date="2022-04" db="EMBL/GenBank/DDBJ databases">
        <authorList>
            <person name="Ren T."/>
        </authorList>
    </citation>
    <scope>NUCLEOTIDE SEQUENCE</scope>
    <source>
        <strain evidence="2">F63249</strain>
    </source>
</reference>
<organism evidence="2 3">
    <name type="scientific">Psychroserpens algicola</name>
    <dbReference type="NCBI Taxonomy" id="1719034"/>
    <lineage>
        <taxon>Bacteria</taxon>
        <taxon>Pseudomonadati</taxon>
        <taxon>Bacteroidota</taxon>
        <taxon>Flavobacteriia</taxon>
        <taxon>Flavobacteriales</taxon>
        <taxon>Flavobacteriaceae</taxon>
        <taxon>Psychroserpens</taxon>
    </lineage>
</organism>
<feature type="transmembrane region" description="Helical" evidence="1">
    <location>
        <begin position="74"/>
        <end position="94"/>
    </location>
</feature>
<sequence length="398" mass="45892">MDKTDNINKLVTYLFIIGLALGLIFVYFAQERLYSKMSSGSISLGPERYFRSLSVIFIFISVLISIFQSRKKYLPKFFIAYLLILGYITINYLFTGPGLDDITGLMDTKGIGPWICLGLIFVGFDDKRYEIFKKFLLVAVLVISAYVIYSLVVYGIGLYRGQSLAKYRVYATNLVWISPFVFLILKDNKKLRFIRIFAIIIGISTALVTLTRSFLLIFLMVIIFDFIHTKKKTFYAIGGVLVGILFVYVLLNTEALSTSLDLLQQRGTNDTRSNQLNAFLSQINVYDLIVGTGFDSTWDFNGRQYPYLDNQWLLLLWWAGLIPAMMYFYLTAVIPFKLFIKKGQDYETRVESFVLVIWTLACAGVSIYSTMSVDFYFFIICVIQGRLLYKYSKRSEYR</sequence>
<accession>A0ABT0H8A5</accession>
<proteinExistence type="predicted"/>
<dbReference type="EMBL" id="JALPQF010000007">
    <property type="protein sequence ID" value="MCK8480599.1"/>
    <property type="molecule type" value="Genomic_DNA"/>
</dbReference>
<feature type="transmembrane region" description="Helical" evidence="1">
    <location>
        <begin position="352"/>
        <end position="369"/>
    </location>
</feature>
<comment type="caution">
    <text evidence="2">The sequence shown here is derived from an EMBL/GenBank/DDBJ whole genome shotgun (WGS) entry which is preliminary data.</text>
</comment>
<feature type="transmembrane region" description="Helical" evidence="1">
    <location>
        <begin position="314"/>
        <end position="340"/>
    </location>
</feature>
<keyword evidence="1" id="KW-1133">Transmembrane helix</keyword>
<gene>
    <name evidence="2" type="ORF">MUY34_08210</name>
</gene>